<dbReference type="InterPro" id="IPR029060">
    <property type="entry name" value="PIN-like_dom_sf"/>
</dbReference>
<name>A0ABY5PC22_9ACTN</name>
<accession>A0ABY5PC22</accession>
<evidence type="ECO:0000313" key="2">
    <source>
        <dbReference type="Proteomes" id="UP001058860"/>
    </source>
</evidence>
<evidence type="ECO:0008006" key="3">
    <source>
        <dbReference type="Google" id="ProtNLM"/>
    </source>
</evidence>
<sequence length="128" mass="13677">MIDTMVFDAVADDPETRAAITAATRDGRIKLFTTQIQEDQLAAVPDPARRKRLRALPREVLPPVAPDGSALVDAVHAGQNKHMADALIAGTALARCDVLVTEDARLTARAGGLGLEVWNVDRLLRATG</sequence>
<dbReference type="EMBL" id="CP088295">
    <property type="protein sequence ID" value="UUY02178.1"/>
    <property type="molecule type" value="Genomic_DNA"/>
</dbReference>
<proteinExistence type="predicted"/>
<dbReference type="Gene3D" id="3.40.50.1010">
    <property type="entry name" value="5'-nuclease"/>
    <property type="match status" value="1"/>
</dbReference>
<organism evidence="1 2">
    <name type="scientific">Svornostia abyssi</name>
    <dbReference type="NCBI Taxonomy" id="2898438"/>
    <lineage>
        <taxon>Bacteria</taxon>
        <taxon>Bacillati</taxon>
        <taxon>Actinomycetota</taxon>
        <taxon>Thermoleophilia</taxon>
        <taxon>Solirubrobacterales</taxon>
        <taxon>Baekduiaceae</taxon>
        <taxon>Svornostia</taxon>
    </lineage>
</organism>
<dbReference type="SUPFAM" id="SSF88723">
    <property type="entry name" value="PIN domain-like"/>
    <property type="match status" value="1"/>
</dbReference>
<dbReference type="Proteomes" id="UP001058860">
    <property type="component" value="Chromosome"/>
</dbReference>
<gene>
    <name evidence="1" type="ORF">LRS13_15825</name>
</gene>
<protein>
    <recommendedName>
        <fullName evidence="3">PIN domain-containing protein</fullName>
    </recommendedName>
</protein>
<dbReference type="RefSeq" id="WP_353862711.1">
    <property type="nucleotide sequence ID" value="NZ_CP088295.1"/>
</dbReference>
<keyword evidence="2" id="KW-1185">Reference proteome</keyword>
<evidence type="ECO:0000313" key="1">
    <source>
        <dbReference type="EMBL" id="UUY02178.1"/>
    </source>
</evidence>
<reference evidence="2" key="1">
    <citation type="submission" date="2021-11" db="EMBL/GenBank/DDBJ databases">
        <title>Cultivation dependent microbiological survey of springs from the worlds oldest radium mine currently devoted to the extraction of radon-saturated water.</title>
        <authorList>
            <person name="Kapinusova G."/>
            <person name="Smrhova T."/>
            <person name="Strejcek M."/>
            <person name="Suman J."/>
            <person name="Jani K."/>
            <person name="Pajer P."/>
            <person name="Uhlik O."/>
        </authorList>
    </citation>
    <scope>NUCLEOTIDE SEQUENCE [LARGE SCALE GENOMIC DNA]</scope>
    <source>
        <strain evidence="2">J379</strain>
    </source>
</reference>